<gene>
    <name evidence="2" type="ORF">K469DRAFT_697209</name>
</gene>
<reference evidence="2" key="1">
    <citation type="journal article" date="2020" name="Stud. Mycol.">
        <title>101 Dothideomycetes genomes: a test case for predicting lifestyles and emergence of pathogens.</title>
        <authorList>
            <person name="Haridas S."/>
            <person name="Albert R."/>
            <person name="Binder M."/>
            <person name="Bloem J."/>
            <person name="Labutti K."/>
            <person name="Salamov A."/>
            <person name="Andreopoulos B."/>
            <person name="Baker S."/>
            <person name="Barry K."/>
            <person name="Bills G."/>
            <person name="Bluhm B."/>
            <person name="Cannon C."/>
            <person name="Castanera R."/>
            <person name="Culley D."/>
            <person name="Daum C."/>
            <person name="Ezra D."/>
            <person name="Gonzalez J."/>
            <person name="Henrissat B."/>
            <person name="Kuo A."/>
            <person name="Liang C."/>
            <person name="Lipzen A."/>
            <person name="Lutzoni F."/>
            <person name="Magnuson J."/>
            <person name="Mondo S."/>
            <person name="Nolan M."/>
            <person name="Ohm R."/>
            <person name="Pangilinan J."/>
            <person name="Park H.-J."/>
            <person name="Ramirez L."/>
            <person name="Alfaro M."/>
            <person name="Sun H."/>
            <person name="Tritt A."/>
            <person name="Yoshinaga Y."/>
            <person name="Zwiers L.-H."/>
            <person name="Turgeon B."/>
            <person name="Goodwin S."/>
            <person name="Spatafora J."/>
            <person name="Crous P."/>
            <person name="Grigoriev I."/>
        </authorList>
    </citation>
    <scope>NUCLEOTIDE SEQUENCE</scope>
    <source>
        <strain evidence="2">CBS 207.26</strain>
    </source>
</reference>
<keyword evidence="3" id="KW-1185">Reference proteome</keyword>
<name>A0A6A6ELB3_9PEZI</name>
<feature type="transmembrane region" description="Helical" evidence="1">
    <location>
        <begin position="12"/>
        <end position="34"/>
    </location>
</feature>
<keyword evidence="1" id="KW-1133">Transmembrane helix</keyword>
<sequence length="154" mass="17718">MAPLRRKPTSFFLFLLPKTLVFFSTVIFLAYLILRAYFIASGHLPSPLGNTPPLTAEGNGNVKTLVYLTYWKSLDGLHQFTHNETPMKGWMWWDRGATCELKHVEVMHEAYVVEPGDWENIFHNFGPFTISNTKVAVEHECQEERKEGEEESQA</sequence>
<protein>
    <submittedName>
        <fullName evidence="2">Uncharacterized protein</fullName>
    </submittedName>
</protein>
<dbReference type="AlphaFoldDB" id="A0A6A6ELB3"/>
<evidence type="ECO:0000313" key="3">
    <source>
        <dbReference type="Proteomes" id="UP000800200"/>
    </source>
</evidence>
<keyword evidence="1" id="KW-0812">Transmembrane</keyword>
<keyword evidence="1" id="KW-0472">Membrane</keyword>
<dbReference type="InterPro" id="IPR025444">
    <property type="entry name" value="Monooxy_af470"/>
</dbReference>
<evidence type="ECO:0000313" key="2">
    <source>
        <dbReference type="EMBL" id="KAF2191558.1"/>
    </source>
</evidence>
<dbReference type="Pfam" id="PF13826">
    <property type="entry name" value="Monooxy_af470-like"/>
    <property type="match status" value="1"/>
</dbReference>
<dbReference type="OrthoDB" id="3202396at2759"/>
<dbReference type="EMBL" id="ML994617">
    <property type="protein sequence ID" value="KAF2191558.1"/>
    <property type="molecule type" value="Genomic_DNA"/>
</dbReference>
<dbReference type="Proteomes" id="UP000800200">
    <property type="component" value="Unassembled WGS sequence"/>
</dbReference>
<proteinExistence type="predicted"/>
<organism evidence="2 3">
    <name type="scientific">Zopfia rhizophila CBS 207.26</name>
    <dbReference type="NCBI Taxonomy" id="1314779"/>
    <lineage>
        <taxon>Eukaryota</taxon>
        <taxon>Fungi</taxon>
        <taxon>Dikarya</taxon>
        <taxon>Ascomycota</taxon>
        <taxon>Pezizomycotina</taxon>
        <taxon>Dothideomycetes</taxon>
        <taxon>Dothideomycetes incertae sedis</taxon>
        <taxon>Zopfiaceae</taxon>
        <taxon>Zopfia</taxon>
    </lineage>
</organism>
<accession>A0A6A6ELB3</accession>
<evidence type="ECO:0000256" key="1">
    <source>
        <dbReference type="SAM" id="Phobius"/>
    </source>
</evidence>